<dbReference type="Proteomes" id="UP000198744">
    <property type="component" value="Unassembled WGS sequence"/>
</dbReference>
<sequence>MERTVANLFEGIPDSLAEEKFDSLLETPAVRIERIISRGQASPPGFEYDSEEQEWVLLLRGSACLSFSGQDDRVILKPGDSLLIPAHVRHRVEWTDPAQETIWLAVFFPANSPAESRKAARGCFPPVE</sequence>
<dbReference type="OrthoDB" id="9798585at2"/>
<gene>
    <name evidence="2" type="ORF">SAMN04489760_11838</name>
</gene>
<dbReference type="EMBL" id="FOBS01000018">
    <property type="protein sequence ID" value="SEM49779.1"/>
    <property type="molecule type" value="Genomic_DNA"/>
</dbReference>
<accession>A0A1H7YXA8</accession>
<name>A0A1H7YXA8_9BACT</name>
<evidence type="ECO:0000259" key="1">
    <source>
        <dbReference type="Pfam" id="PF07883"/>
    </source>
</evidence>
<dbReference type="Pfam" id="PF07883">
    <property type="entry name" value="Cupin_2"/>
    <property type="match status" value="1"/>
</dbReference>
<evidence type="ECO:0000313" key="2">
    <source>
        <dbReference type="EMBL" id="SEM49779.1"/>
    </source>
</evidence>
<protein>
    <submittedName>
        <fullName evidence="2">Cupin 2 domain-containing protein</fullName>
    </submittedName>
</protein>
<dbReference type="InterPro" id="IPR011051">
    <property type="entry name" value="RmlC_Cupin_sf"/>
</dbReference>
<feature type="domain" description="Cupin type-2" evidence="1">
    <location>
        <begin position="46"/>
        <end position="107"/>
    </location>
</feature>
<dbReference type="Gene3D" id="2.60.120.10">
    <property type="entry name" value="Jelly Rolls"/>
    <property type="match status" value="1"/>
</dbReference>
<dbReference type="SUPFAM" id="SSF51182">
    <property type="entry name" value="RmlC-like cupins"/>
    <property type="match status" value="1"/>
</dbReference>
<organism evidence="2 3">
    <name type="scientific">Syntrophus gentianae</name>
    <dbReference type="NCBI Taxonomy" id="43775"/>
    <lineage>
        <taxon>Bacteria</taxon>
        <taxon>Pseudomonadati</taxon>
        <taxon>Thermodesulfobacteriota</taxon>
        <taxon>Syntrophia</taxon>
        <taxon>Syntrophales</taxon>
        <taxon>Syntrophaceae</taxon>
        <taxon>Syntrophus</taxon>
    </lineage>
</organism>
<dbReference type="STRING" id="43775.SAMN04489760_11838"/>
<dbReference type="InterPro" id="IPR013096">
    <property type="entry name" value="Cupin_2"/>
</dbReference>
<reference evidence="2 3" key="1">
    <citation type="submission" date="2016-10" db="EMBL/GenBank/DDBJ databases">
        <authorList>
            <person name="de Groot N.N."/>
        </authorList>
    </citation>
    <scope>NUCLEOTIDE SEQUENCE [LARGE SCALE GENOMIC DNA]</scope>
    <source>
        <strain evidence="2 3">DSM 8423</strain>
    </source>
</reference>
<dbReference type="CDD" id="cd06981">
    <property type="entry name" value="cupin_reut_a1446"/>
    <property type="match status" value="1"/>
</dbReference>
<keyword evidence="3" id="KW-1185">Reference proteome</keyword>
<evidence type="ECO:0000313" key="3">
    <source>
        <dbReference type="Proteomes" id="UP000198744"/>
    </source>
</evidence>
<dbReference type="AlphaFoldDB" id="A0A1H7YXA8"/>
<dbReference type="InterPro" id="IPR014710">
    <property type="entry name" value="RmlC-like_jellyroll"/>
</dbReference>
<proteinExistence type="predicted"/>
<dbReference type="RefSeq" id="WP_093883944.1">
    <property type="nucleotide sequence ID" value="NZ_FOBS01000018.1"/>
</dbReference>